<reference evidence="1" key="1">
    <citation type="submission" date="2023-03" db="EMBL/GenBank/DDBJ databases">
        <title>Massive genome expansion in bonnet fungi (Mycena s.s.) driven by repeated elements and novel gene families across ecological guilds.</title>
        <authorList>
            <consortium name="Lawrence Berkeley National Laboratory"/>
            <person name="Harder C.B."/>
            <person name="Miyauchi S."/>
            <person name="Viragh M."/>
            <person name="Kuo A."/>
            <person name="Thoen E."/>
            <person name="Andreopoulos B."/>
            <person name="Lu D."/>
            <person name="Skrede I."/>
            <person name="Drula E."/>
            <person name="Henrissat B."/>
            <person name="Morin E."/>
            <person name="Kohler A."/>
            <person name="Barry K."/>
            <person name="LaButti K."/>
            <person name="Morin E."/>
            <person name="Salamov A."/>
            <person name="Lipzen A."/>
            <person name="Mereny Z."/>
            <person name="Hegedus B."/>
            <person name="Baldrian P."/>
            <person name="Stursova M."/>
            <person name="Weitz H."/>
            <person name="Taylor A."/>
            <person name="Grigoriev I.V."/>
            <person name="Nagy L.G."/>
            <person name="Martin F."/>
            <person name="Kauserud H."/>
        </authorList>
    </citation>
    <scope>NUCLEOTIDE SEQUENCE</scope>
    <source>
        <strain evidence="1">CBHHK067</strain>
    </source>
</reference>
<sequence>MGVLIGSADLKVTWSGLFYLNDEDDYINLKEELIKIFEVTAKPTTWTFKVMHHAITLRDQSPPLDVWTGLVSGMICGLIILERNLLHHLAWEPSGLCGFLASLSIQALKSGLFVHSRHAWLAIVAPLVNSGLPDYTSTLSLALPIGIMGGGISFCTLSAIVGPGISGKLRGERQQETDPRKITSVLAVPLRGTGISCSGNFRLYALGYTSLSALDYTDGVCGLMMVTMRWYSV</sequence>
<evidence type="ECO:0000313" key="2">
    <source>
        <dbReference type="Proteomes" id="UP001221757"/>
    </source>
</evidence>
<organism evidence="1 2">
    <name type="scientific">Mycena rosella</name>
    <name type="common">Pink bonnet</name>
    <name type="synonym">Agaricus rosellus</name>
    <dbReference type="NCBI Taxonomy" id="1033263"/>
    <lineage>
        <taxon>Eukaryota</taxon>
        <taxon>Fungi</taxon>
        <taxon>Dikarya</taxon>
        <taxon>Basidiomycota</taxon>
        <taxon>Agaricomycotina</taxon>
        <taxon>Agaricomycetes</taxon>
        <taxon>Agaricomycetidae</taxon>
        <taxon>Agaricales</taxon>
        <taxon>Marasmiineae</taxon>
        <taxon>Mycenaceae</taxon>
        <taxon>Mycena</taxon>
    </lineage>
</organism>
<evidence type="ECO:0000313" key="1">
    <source>
        <dbReference type="EMBL" id="KAJ7686961.1"/>
    </source>
</evidence>
<dbReference type="AlphaFoldDB" id="A0AAD7DAE9"/>
<comment type="caution">
    <text evidence="1">The sequence shown here is derived from an EMBL/GenBank/DDBJ whole genome shotgun (WGS) entry which is preliminary data.</text>
</comment>
<proteinExistence type="predicted"/>
<name>A0AAD7DAE9_MYCRO</name>
<dbReference type="Proteomes" id="UP001221757">
    <property type="component" value="Unassembled WGS sequence"/>
</dbReference>
<gene>
    <name evidence="1" type="ORF">B0H17DRAFT_1136626</name>
</gene>
<protein>
    <submittedName>
        <fullName evidence="1">Uncharacterized protein</fullName>
    </submittedName>
</protein>
<dbReference type="EMBL" id="JARKIE010000092">
    <property type="protein sequence ID" value="KAJ7686961.1"/>
    <property type="molecule type" value="Genomic_DNA"/>
</dbReference>
<keyword evidence="2" id="KW-1185">Reference proteome</keyword>
<accession>A0AAD7DAE9</accession>